<name>A0A1H3ZAD5_BIZPA</name>
<sequence length="227" mass="25940">MRHNYYSKSYREQNQIQLKIAGVALLINLVMLAIWVVSGFYLVFFLSLAITLSIIAPFFDVPSLKKKGSLIYYSSLFVAEKESKGVVKIHGGSLFDYVFVLDKSLDGSQRTNFILQQYVEGLLSLINDFEKRQNTTVKIQGTSYIINHRTASKLGLKVVKTDFIQKCILVLNYIPLSISNSFAKRKLSFPNLRNSKTFKGELVELIKRKQDLQNLNNKLQRRTSSSI</sequence>
<organism evidence="2 3">
    <name type="scientific">Bizionia paragorgiae</name>
    <dbReference type="NCBI Taxonomy" id="283786"/>
    <lineage>
        <taxon>Bacteria</taxon>
        <taxon>Pseudomonadati</taxon>
        <taxon>Bacteroidota</taxon>
        <taxon>Flavobacteriia</taxon>
        <taxon>Flavobacteriales</taxon>
        <taxon>Flavobacteriaceae</taxon>
        <taxon>Bizionia</taxon>
    </lineage>
</organism>
<feature type="transmembrane region" description="Helical" evidence="1">
    <location>
        <begin position="20"/>
        <end position="37"/>
    </location>
</feature>
<accession>A0A1H3ZAD5</accession>
<dbReference type="AlphaFoldDB" id="A0A1H3ZAD5"/>
<dbReference type="RefSeq" id="WP_092133520.1">
    <property type="nucleotide sequence ID" value="NZ_FNQK01000008.1"/>
</dbReference>
<gene>
    <name evidence="2" type="ORF">SAMN04487990_10844</name>
</gene>
<keyword evidence="1" id="KW-1133">Transmembrane helix</keyword>
<dbReference type="OrthoDB" id="981982at2"/>
<keyword evidence="1" id="KW-0812">Transmembrane</keyword>
<reference evidence="2 3" key="1">
    <citation type="submission" date="2016-10" db="EMBL/GenBank/DDBJ databases">
        <authorList>
            <person name="de Groot N.N."/>
        </authorList>
    </citation>
    <scope>NUCLEOTIDE SEQUENCE [LARGE SCALE GENOMIC DNA]</scope>
    <source>
        <strain evidence="2 3">DSM 23842</strain>
    </source>
</reference>
<dbReference type="EMBL" id="FNQK01000008">
    <property type="protein sequence ID" value="SEA20334.1"/>
    <property type="molecule type" value="Genomic_DNA"/>
</dbReference>
<evidence type="ECO:0000256" key="1">
    <source>
        <dbReference type="SAM" id="Phobius"/>
    </source>
</evidence>
<protein>
    <submittedName>
        <fullName evidence="2">Uncharacterized protein</fullName>
    </submittedName>
</protein>
<proteinExistence type="predicted"/>
<keyword evidence="3" id="KW-1185">Reference proteome</keyword>
<evidence type="ECO:0000313" key="3">
    <source>
        <dbReference type="Proteomes" id="UP000198846"/>
    </source>
</evidence>
<evidence type="ECO:0000313" key="2">
    <source>
        <dbReference type="EMBL" id="SEA20334.1"/>
    </source>
</evidence>
<keyword evidence="1" id="KW-0472">Membrane</keyword>
<dbReference type="Proteomes" id="UP000198846">
    <property type="component" value="Unassembled WGS sequence"/>
</dbReference>
<dbReference type="STRING" id="283786.SAMN04487990_10844"/>